<accession>A0A2V4KYB0</accession>
<dbReference type="InterPro" id="IPR036737">
    <property type="entry name" value="OmpA-like_sf"/>
</dbReference>
<evidence type="ECO:0000256" key="2">
    <source>
        <dbReference type="SAM" id="SignalP"/>
    </source>
</evidence>
<protein>
    <recommendedName>
        <fullName evidence="3">OmpA-like domain-containing protein</fullName>
    </recommendedName>
</protein>
<name>A0A2V4KYB0_AQUAC</name>
<feature type="chain" id="PRO_5016164242" description="OmpA-like domain-containing protein" evidence="2">
    <location>
        <begin position="28"/>
        <end position="241"/>
    </location>
</feature>
<dbReference type="EMBL" id="QJRX01000005">
    <property type="protein sequence ID" value="PYC24738.1"/>
    <property type="molecule type" value="Genomic_DNA"/>
</dbReference>
<dbReference type="InterPro" id="IPR006665">
    <property type="entry name" value="OmpA-like"/>
</dbReference>
<dbReference type="GO" id="GO:0016020">
    <property type="term" value="C:membrane"/>
    <property type="evidence" value="ECO:0007669"/>
    <property type="project" value="UniProtKB-UniRule"/>
</dbReference>
<dbReference type="InterPro" id="IPR050330">
    <property type="entry name" value="Bact_OuterMem_StrucFunc"/>
</dbReference>
<comment type="caution">
    <text evidence="4">The sequence shown here is derived from an EMBL/GenBank/DDBJ whole genome shotgun (WGS) entry which is preliminary data.</text>
</comment>
<evidence type="ECO:0000256" key="1">
    <source>
        <dbReference type="PROSITE-ProRule" id="PRU00473"/>
    </source>
</evidence>
<evidence type="ECO:0000313" key="4">
    <source>
        <dbReference type="EMBL" id="PYC24738.1"/>
    </source>
</evidence>
<dbReference type="PANTHER" id="PTHR30329">
    <property type="entry name" value="STATOR ELEMENT OF FLAGELLAR MOTOR COMPLEX"/>
    <property type="match status" value="1"/>
</dbReference>
<proteinExistence type="predicted"/>
<evidence type="ECO:0000259" key="3">
    <source>
        <dbReference type="PROSITE" id="PS51123"/>
    </source>
</evidence>
<dbReference type="PROSITE" id="PS51123">
    <property type="entry name" value="OMPA_2"/>
    <property type="match status" value="1"/>
</dbReference>
<dbReference type="SUPFAM" id="SSF103088">
    <property type="entry name" value="OmpA-like"/>
    <property type="match status" value="1"/>
</dbReference>
<keyword evidence="1" id="KW-0472">Membrane</keyword>
<dbReference type="Gene3D" id="3.30.1330.60">
    <property type="entry name" value="OmpA-like domain"/>
    <property type="match status" value="1"/>
</dbReference>
<dbReference type="PROSITE" id="PS51257">
    <property type="entry name" value="PROKAR_LIPOPROTEIN"/>
    <property type="match status" value="1"/>
</dbReference>
<dbReference type="PANTHER" id="PTHR30329:SF20">
    <property type="entry name" value="EXPORTED PROTEIN"/>
    <property type="match status" value="1"/>
</dbReference>
<keyword evidence="2" id="KW-0732">Signal</keyword>
<dbReference type="Proteomes" id="UP000248146">
    <property type="component" value="Unassembled WGS sequence"/>
</dbReference>
<evidence type="ECO:0000313" key="5">
    <source>
        <dbReference type="Proteomes" id="UP000248146"/>
    </source>
</evidence>
<dbReference type="CDD" id="cd07185">
    <property type="entry name" value="OmpA_C-like"/>
    <property type="match status" value="1"/>
</dbReference>
<feature type="signal peptide" evidence="2">
    <location>
        <begin position="1"/>
        <end position="27"/>
    </location>
</feature>
<reference evidence="4 5" key="1">
    <citation type="submission" date="2018-06" db="EMBL/GenBank/DDBJ databases">
        <title>Pseudomonas diversity within urban Lake Michigan freshwaters.</title>
        <authorList>
            <person name="Batrich M."/>
            <person name="Hatzopoulos T."/>
            <person name="Putonti C."/>
        </authorList>
    </citation>
    <scope>NUCLEOTIDE SEQUENCE [LARGE SCALE GENOMIC DNA]</scope>
    <source>
        <strain evidence="4 5">MB-090714</strain>
    </source>
</reference>
<gene>
    <name evidence="4" type="ORF">DMO17_11770</name>
</gene>
<dbReference type="AlphaFoldDB" id="A0A2V4KYB0"/>
<sequence length="241" mass="25967">MNPFCGRSTMHKNSLVLLCCLSLAACAGSSDKSDGGSSWWSFGGEEKPVAVKKAPPKIDHQLTDAWLDEYEPRLKSALSGSKMELERRENVLVVTAPVDSSFNPDRPSMLMPAVLGPFTKVAKILEKDPRTGVLILGHADSRGQLDSNFKLSEDRAKAVASIFRLSGLQRDRLLLKGVGPDMPRAANDSAAGRALNRRVEIVLTPKPTLVALLAKYSQPAAAPALPVAQVAADQKKKEKAQ</sequence>
<feature type="domain" description="OmpA-like" evidence="3">
    <location>
        <begin position="89"/>
        <end position="207"/>
    </location>
</feature>
<organism evidence="4 5">
    <name type="scientific">Aquipseudomonas alcaligenes</name>
    <name type="common">Pseudomonas alcaligenes</name>
    <dbReference type="NCBI Taxonomy" id="43263"/>
    <lineage>
        <taxon>Bacteria</taxon>
        <taxon>Pseudomonadati</taxon>
        <taxon>Pseudomonadota</taxon>
        <taxon>Gammaproteobacteria</taxon>
        <taxon>Pseudomonadales</taxon>
        <taxon>Pseudomonadaceae</taxon>
        <taxon>Aquipseudomonas</taxon>
    </lineage>
</organism>
<dbReference type="OrthoDB" id="7030052at2"/>
<dbReference type="Pfam" id="PF00691">
    <property type="entry name" value="OmpA"/>
    <property type="match status" value="1"/>
</dbReference>